<dbReference type="RefSeq" id="WP_005939131.1">
    <property type="nucleotide sequence ID" value="NZ_ATVK01000048.1"/>
</dbReference>
<comment type="caution">
    <text evidence="1">The sequence shown here is derived from an EMBL/GenBank/DDBJ whole genome shotgun (WGS) entry which is preliminary data.</text>
</comment>
<gene>
    <name evidence="1" type="ORF">GOHSU_18_00430</name>
</gene>
<dbReference type="STRING" id="1121927.GOHSU_18_00430"/>
<dbReference type="Proteomes" id="UP000053405">
    <property type="component" value="Unassembled WGS sequence"/>
</dbReference>
<organism evidence="1 2">
    <name type="scientific">Gordonia hirsuta DSM 44140 = NBRC 16056</name>
    <dbReference type="NCBI Taxonomy" id="1121927"/>
    <lineage>
        <taxon>Bacteria</taxon>
        <taxon>Bacillati</taxon>
        <taxon>Actinomycetota</taxon>
        <taxon>Actinomycetes</taxon>
        <taxon>Mycobacteriales</taxon>
        <taxon>Gordoniaceae</taxon>
        <taxon>Gordonia</taxon>
    </lineage>
</organism>
<dbReference type="EMBL" id="BANT01000018">
    <property type="protein sequence ID" value="GAC57288.1"/>
    <property type="molecule type" value="Genomic_DNA"/>
</dbReference>
<dbReference type="eggNOG" id="ENOG5033IPK">
    <property type="taxonomic scope" value="Bacteria"/>
</dbReference>
<accession>L7LB69</accession>
<dbReference type="AlphaFoldDB" id="L7LB69"/>
<evidence type="ECO:0000313" key="1">
    <source>
        <dbReference type="EMBL" id="GAC57288.1"/>
    </source>
</evidence>
<protein>
    <submittedName>
        <fullName evidence="1">Uncharacterized protein</fullName>
    </submittedName>
</protein>
<keyword evidence="2" id="KW-1185">Reference proteome</keyword>
<dbReference type="OrthoDB" id="4774153at2"/>
<evidence type="ECO:0000313" key="2">
    <source>
        <dbReference type="Proteomes" id="UP000053405"/>
    </source>
</evidence>
<name>L7LB69_9ACTN</name>
<proteinExistence type="predicted"/>
<sequence length="127" mass="13901">MSDETVTQPAPESTKAAFGVVDSIRKYVASEDGAARAILQPVGAAGVRITLIGEKNGILGDRMVPSLAVAKDVVGQIEGLELAEEWDRELTNKATITPSHWRKMAGWVAHQKYFPKPRNRKIVDYRG</sequence>
<reference evidence="1 2" key="1">
    <citation type="submission" date="2012-12" db="EMBL/GenBank/DDBJ databases">
        <title>Whole genome shotgun sequence of Gordonia hirsuta NBRC 16056.</title>
        <authorList>
            <person name="Isaki-Nakamura S."/>
            <person name="Hosoyama A."/>
            <person name="Tsuchikane K."/>
            <person name="Katsumata H."/>
            <person name="Baba S."/>
            <person name="Yamazaki S."/>
            <person name="Fujita N."/>
        </authorList>
    </citation>
    <scope>NUCLEOTIDE SEQUENCE [LARGE SCALE GENOMIC DNA]</scope>
    <source>
        <strain evidence="1 2">NBRC 16056</strain>
    </source>
</reference>